<evidence type="ECO:0000313" key="2">
    <source>
        <dbReference type="Proteomes" id="UP001320706"/>
    </source>
</evidence>
<evidence type="ECO:0000313" key="1">
    <source>
        <dbReference type="EMBL" id="KAK8217166.1"/>
    </source>
</evidence>
<proteinExistence type="predicted"/>
<name>A0ACC3SKP3_9PEZI</name>
<reference evidence="1" key="1">
    <citation type="submission" date="2024-02" db="EMBL/GenBank/DDBJ databases">
        <title>Metagenome Assembled Genome of Zalaria obscura JY119.</title>
        <authorList>
            <person name="Vighnesh L."/>
            <person name="Jagadeeshwari U."/>
            <person name="Venkata Ramana C."/>
            <person name="Sasikala C."/>
        </authorList>
    </citation>
    <scope>NUCLEOTIDE SEQUENCE</scope>
    <source>
        <strain evidence="1">JY119</strain>
    </source>
</reference>
<protein>
    <submittedName>
        <fullName evidence="1">Uncharacterized protein</fullName>
    </submittedName>
</protein>
<dbReference type="Proteomes" id="UP001320706">
    <property type="component" value="Unassembled WGS sequence"/>
</dbReference>
<gene>
    <name evidence="1" type="ORF">M8818_001418</name>
</gene>
<accession>A0ACC3SKP3</accession>
<dbReference type="EMBL" id="JAMKPW020000006">
    <property type="protein sequence ID" value="KAK8217166.1"/>
    <property type="molecule type" value="Genomic_DNA"/>
</dbReference>
<sequence>MDREGKTAWSPWITSRRFRSLGAFDFGQLETVPGRREQSWSSGIELAELTDVVAAAVPARQPAPTSERRQFSGGGAYLLIEAKQATIMSASMNVLSSSQLPETFQPKSHRKEHLLLPWNIAFIRAGLQPRDASRGSYHQSSRSQSSTSRTQIANLRHCKSYAPASIFSEENTHSKSPAPQPYAPAFVFLEQDTDRKSPASQSYAPASIASRRHFQISGTATIRTSLCLPWSGYRSQISGIAIIRTSPGLVEKSIFLIDGPPNPASPGLVEKSIFLIDGPPNPAQVSSRRASF</sequence>
<comment type="caution">
    <text evidence="1">The sequence shown here is derived from an EMBL/GenBank/DDBJ whole genome shotgun (WGS) entry which is preliminary data.</text>
</comment>
<organism evidence="1 2">
    <name type="scientific">Zalaria obscura</name>
    <dbReference type="NCBI Taxonomy" id="2024903"/>
    <lineage>
        <taxon>Eukaryota</taxon>
        <taxon>Fungi</taxon>
        <taxon>Dikarya</taxon>
        <taxon>Ascomycota</taxon>
        <taxon>Pezizomycotina</taxon>
        <taxon>Dothideomycetes</taxon>
        <taxon>Dothideomycetidae</taxon>
        <taxon>Dothideales</taxon>
        <taxon>Zalariaceae</taxon>
        <taxon>Zalaria</taxon>
    </lineage>
</organism>
<keyword evidence="2" id="KW-1185">Reference proteome</keyword>